<keyword evidence="2" id="KW-1185">Reference proteome</keyword>
<accession>A0ABY7TLE2</accession>
<proteinExistence type="predicted"/>
<protein>
    <submittedName>
        <fullName evidence="1">Uncharacterized protein</fullName>
    </submittedName>
</protein>
<gene>
    <name evidence="1" type="ORF">PQ455_00740</name>
</gene>
<evidence type="ECO:0000313" key="2">
    <source>
        <dbReference type="Proteomes" id="UP001220395"/>
    </source>
</evidence>
<dbReference type="Proteomes" id="UP001220395">
    <property type="component" value="Chromosome"/>
</dbReference>
<sequence length="73" mass="8065">MNTYSPLWDTLLQTAVCHTEHPGEAVSALMRAAAEILQRSFGQDVAIELLSEIVAEATDHWRSIQPPPASVRH</sequence>
<evidence type="ECO:0000313" key="1">
    <source>
        <dbReference type="EMBL" id="WCT73793.1"/>
    </source>
</evidence>
<dbReference type="EMBL" id="CP117411">
    <property type="protein sequence ID" value="WCT73793.1"/>
    <property type="molecule type" value="Genomic_DNA"/>
</dbReference>
<name>A0ABY7TLE2_9SPHN</name>
<organism evidence="1 2">
    <name type="scientific">Sphingomonas naphthae</name>
    <dbReference type="NCBI Taxonomy" id="1813468"/>
    <lineage>
        <taxon>Bacteria</taxon>
        <taxon>Pseudomonadati</taxon>
        <taxon>Pseudomonadota</taxon>
        <taxon>Alphaproteobacteria</taxon>
        <taxon>Sphingomonadales</taxon>
        <taxon>Sphingomonadaceae</taxon>
        <taxon>Sphingomonas</taxon>
    </lineage>
</organism>
<dbReference type="RefSeq" id="WP_273688302.1">
    <property type="nucleotide sequence ID" value="NZ_CP117411.1"/>
</dbReference>
<reference evidence="1 2" key="1">
    <citation type="submission" date="2023-02" db="EMBL/GenBank/DDBJ databases">
        <title>Genome sequence of Sphingomonas naphthae.</title>
        <authorList>
            <person name="Kim S."/>
            <person name="Heo J."/>
            <person name="Kwon S.-W."/>
        </authorList>
    </citation>
    <scope>NUCLEOTIDE SEQUENCE [LARGE SCALE GENOMIC DNA]</scope>
    <source>
        <strain evidence="1 2">KACC 18716</strain>
    </source>
</reference>